<evidence type="ECO:0000256" key="3">
    <source>
        <dbReference type="ARBA" id="ARBA00009723"/>
    </source>
</evidence>
<dbReference type="AlphaFoldDB" id="A0AAD4BVG7"/>
<comment type="function">
    <text evidence="1">Catalyzes an early step in riboflavin biosynthesis, the NADPH-dependent reduction of the ribose side chain of 2,5-diamino-6-ribosylamino-4(3H)-pyrimidinone 5'-phosphate, yielding 2,5-diamino-6-ribitylamino-4(3H)-pyrimidinone 5'-phosphate.</text>
</comment>
<dbReference type="InterPro" id="IPR024072">
    <property type="entry name" value="DHFR-like_dom_sf"/>
</dbReference>
<evidence type="ECO:0000256" key="9">
    <source>
        <dbReference type="ARBA" id="ARBA00030073"/>
    </source>
</evidence>
<dbReference type="InterPro" id="IPR002734">
    <property type="entry name" value="RibDG_C"/>
</dbReference>
<dbReference type="InterPro" id="IPR050765">
    <property type="entry name" value="Riboflavin_Biosynth_HTPR"/>
</dbReference>
<evidence type="ECO:0000256" key="12">
    <source>
        <dbReference type="ARBA" id="ARBA00049020"/>
    </source>
</evidence>
<dbReference type="Pfam" id="PF01872">
    <property type="entry name" value="RibD_C"/>
    <property type="match status" value="1"/>
</dbReference>
<keyword evidence="7" id="KW-0521">NADP</keyword>
<evidence type="ECO:0000256" key="5">
    <source>
        <dbReference type="ARBA" id="ARBA00015035"/>
    </source>
</evidence>
<feature type="domain" description="Bacterial bifunctional deaminase-reductase C-terminal" evidence="13">
    <location>
        <begin position="28"/>
        <end position="231"/>
    </location>
</feature>
<evidence type="ECO:0000313" key="14">
    <source>
        <dbReference type="EMBL" id="KAF8440409.1"/>
    </source>
</evidence>
<reference evidence="14" key="1">
    <citation type="submission" date="2019-10" db="EMBL/GenBank/DDBJ databases">
        <authorList>
            <consortium name="DOE Joint Genome Institute"/>
            <person name="Kuo A."/>
            <person name="Miyauchi S."/>
            <person name="Kiss E."/>
            <person name="Drula E."/>
            <person name="Kohler A."/>
            <person name="Sanchez-Garcia M."/>
            <person name="Andreopoulos B."/>
            <person name="Barry K.W."/>
            <person name="Bonito G."/>
            <person name="Buee M."/>
            <person name="Carver A."/>
            <person name="Chen C."/>
            <person name="Cichocki N."/>
            <person name="Clum A."/>
            <person name="Culley D."/>
            <person name="Crous P.W."/>
            <person name="Fauchery L."/>
            <person name="Girlanda M."/>
            <person name="Hayes R."/>
            <person name="Keri Z."/>
            <person name="LaButti K."/>
            <person name="Lipzen A."/>
            <person name="Lombard V."/>
            <person name="Magnuson J."/>
            <person name="Maillard F."/>
            <person name="Morin E."/>
            <person name="Murat C."/>
            <person name="Nolan M."/>
            <person name="Ohm R."/>
            <person name="Pangilinan J."/>
            <person name="Pereira M."/>
            <person name="Perotto S."/>
            <person name="Peter M."/>
            <person name="Riley R."/>
            <person name="Sitrit Y."/>
            <person name="Stielow B."/>
            <person name="Szollosi G."/>
            <person name="Zifcakova L."/>
            <person name="Stursova M."/>
            <person name="Spatafora J.W."/>
            <person name="Tedersoo L."/>
            <person name="Vaario L.-M."/>
            <person name="Yamada A."/>
            <person name="Yan M."/>
            <person name="Wang P."/>
            <person name="Xu J."/>
            <person name="Bruns T."/>
            <person name="Baldrian P."/>
            <person name="Vilgalys R."/>
            <person name="Henrissat B."/>
            <person name="Grigoriev I.V."/>
            <person name="Hibbett D."/>
            <person name="Nagy L.G."/>
            <person name="Martin F.M."/>
        </authorList>
    </citation>
    <scope>NUCLEOTIDE SEQUENCE</scope>
    <source>
        <strain evidence="14">BED1</strain>
    </source>
</reference>
<evidence type="ECO:0000313" key="15">
    <source>
        <dbReference type="Proteomes" id="UP001194468"/>
    </source>
</evidence>
<evidence type="ECO:0000256" key="4">
    <source>
        <dbReference type="ARBA" id="ARBA00012851"/>
    </source>
</evidence>
<dbReference type="EMBL" id="WHUW01000012">
    <property type="protein sequence ID" value="KAF8440409.1"/>
    <property type="molecule type" value="Genomic_DNA"/>
</dbReference>
<keyword evidence="15" id="KW-1185">Reference proteome</keyword>
<dbReference type="GO" id="GO:0009231">
    <property type="term" value="P:riboflavin biosynthetic process"/>
    <property type="evidence" value="ECO:0007669"/>
    <property type="project" value="UniProtKB-KW"/>
</dbReference>
<comment type="catalytic activity">
    <reaction evidence="11">
        <text>2,5-diamino-6-(1-D-ribitylamino)pyrimidin-4(3H)-one 5'-phosphate + NAD(+) = 2,5-diamino-6-(1-D-ribosylamino)pyrimidin-4(3H)-one 5'-phosphate + NADH + H(+)</text>
        <dbReference type="Rhea" id="RHEA:27274"/>
        <dbReference type="ChEBI" id="CHEBI:15378"/>
        <dbReference type="ChEBI" id="CHEBI:57540"/>
        <dbReference type="ChEBI" id="CHEBI:57945"/>
        <dbReference type="ChEBI" id="CHEBI:58890"/>
        <dbReference type="ChEBI" id="CHEBI:59545"/>
        <dbReference type="EC" id="1.1.1.302"/>
    </reaction>
</comment>
<keyword evidence="8" id="KW-0560">Oxidoreductase</keyword>
<evidence type="ECO:0000256" key="7">
    <source>
        <dbReference type="ARBA" id="ARBA00022857"/>
    </source>
</evidence>
<comment type="catalytic activity">
    <reaction evidence="12">
        <text>2,5-diamino-6-(1-D-ribitylamino)pyrimidin-4(3H)-one 5'-phosphate + NADP(+) = 2,5-diamino-6-(1-D-ribosylamino)pyrimidin-4(3H)-one 5'-phosphate + NADPH + H(+)</text>
        <dbReference type="Rhea" id="RHEA:27278"/>
        <dbReference type="ChEBI" id="CHEBI:15378"/>
        <dbReference type="ChEBI" id="CHEBI:57783"/>
        <dbReference type="ChEBI" id="CHEBI:58349"/>
        <dbReference type="ChEBI" id="CHEBI:58890"/>
        <dbReference type="ChEBI" id="CHEBI:59545"/>
        <dbReference type="EC" id="1.1.1.302"/>
    </reaction>
</comment>
<evidence type="ECO:0000256" key="11">
    <source>
        <dbReference type="ARBA" id="ARBA00047550"/>
    </source>
</evidence>
<comment type="caution">
    <text evidence="14">The sequence shown here is derived from an EMBL/GenBank/DDBJ whole genome shotgun (WGS) entry which is preliminary data.</text>
</comment>
<gene>
    <name evidence="14" type="ORF">L210DRAFT_3479859</name>
</gene>
<evidence type="ECO:0000256" key="8">
    <source>
        <dbReference type="ARBA" id="ARBA00023002"/>
    </source>
</evidence>
<name>A0AAD4BVG7_BOLED</name>
<dbReference type="PANTHER" id="PTHR38011:SF7">
    <property type="entry name" value="2,5-DIAMINO-6-RIBOSYLAMINO-4(3H)-PYRIMIDINONE 5'-PHOSPHATE REDUCTASE"/>
    <property type="match status" value="1"/>
</dbReference>
<reference evidence="14" key="2">
    <citation type="journal article" date="2020" name="Nat. Commun.">
        <title>Large-scale genome sequencing of mycorrhizal fungi provides insights into the early evolution of symbiotic traits.</title>
        <authorList>
            <person name="Miyauchi S."/>
            <person name="Kiss E."/>
            <person name="Kuo A."/>
            <person name="Drula E."/>
            <person name="Kohler A."/>
            <person name="Sanchez-Garcia M."/>
            <person name="Morin E."/>
            <person name="Andreopoulos B."/>
            <person name="Barry K.W."/>
            <person name="Bonito G."/>
            <person name="Buee M."/>
            <person name="Carver A."/>
            <person name="Chen C."/>
            <person name="Cichocki N."/>
            <person name="Clum A."/>
            <person name="Culley D."/>
            <person name="Crous P.W."/>
            <person name="Fauchery L."/>
            <person name="Girlanda M."/>
            <person name="Hayes R.D."/>
            <person name="Keri Z."/>
            <person name="LaButti K."/>
            <person name="Lipzen A."/>
            <person name="Lombard V."/>
            <person name="Magnuson J."/>
            <person name="Maillard F."/>
            <person name="Murat C."/>
            <person name="Nolan M."/>
            <person name="Ohm R.A."/>
            <person name="Pangilinan J."/>
            <person name="Pereira M.F."/>
            <person name="Perotto S."/>
            <person name="Peter M."/>
            <person name="Pfister S."/>
            <person name="Riley R."/>
            <person name="Sitrit Y."/>
            <person name="Stielow J.B."/>
            <person name="Szollosi G."/>
            <person name="Zifcakova L."/>
            <person name="Stursova M."/>
            <person name="Spatafora J.W."/>
            <person name="Tedersoo L."/>
            <person name="Vaario L.M."/>
            <person name="Yamada A."/>
            <person name="Yan M."/>
            <person name="Wang P."/>
            <person name="Xu J."/>
            <person name="Bruns T."/>
            <person name="Baldrian P."/>
            <person name="Vilgalys R."/>
            <person name="Dunand C."/>
            <person name="Henrissat B."/>
            <person name="Grigoriev I.V."/>
            <person name="Hibbett D."/>
            <person name="Nagy L.G."/>
            <person name="Martin F.M."/>
        </authorList>
    </citation>
    <scope>NUCLEOTIDE SEQUENCE</scope>
    <source>
        <strain evidence="14">BED1</strain>
    </source>
</reference>
<accession>A0AAD4BVG7</accession>
<evidence type="ECO:0000259" key="13">
    <source>
        <dbReference type="Pfam" id="PF01872"/>
    </source>
</evidence>
<comment type="similarity">
    <text evidence="3">Belongs to the HTP reductase family.</text>
</comment>
<proteinExistence type="inferred from homology"/>
<evidence type="ECO:0000256" key="1">
    <source>
        <dbReference type="ARBA" id="ARBA00003555"/>
    </source>
</evidence>
<evidence type="ECO:0000256" key="2">
    <source>
        <dbReference type="ARBA" id="ARBA00005104"/>
    </source>
</evidence>
<evidence type="ECO:0000256" key="6">
    <source>
        <dbReference type="ARBA" id="ARBA00022619"/>
    </source>
</evidence>
<comment type="pathway">
    <text evidence="2">Cofactor biosynthesis; riboflavin biosynthesis.</text>
</comment>
<evidence type="ECO:0000256" key="10">
    <source>
        <dbReference type="ARBA" id="ARBA00031630"/>
    </source>
</evidence>
<dbReference type="GO" id="GO:0008703">
    <property type="term" value="F:5-amino-6-(5-phosphoribosylamino)uracil reductase activity"/>
    <property type="evidence" value="ECO:0007669"/>
    <property type="project" value="InterPro"/>
</dbReference>
<dbReference type="PANTHER" id="PTHR38011">
    <property type="entry name" value="DIHYDROFOLATE REDUCTASE FAMILY PROTEIN (AFU_ORTHOLOGUE AFUA_8G06820)"/>
    <property type="match status" value="1"/>
</dbReference>
<dbReference type="SUPFAM" id="SSF53597">
    <property type="entry name" value="Dihydrofolate reductase-like"/>
    <property type="match status" value="1"/>
</dbReference>
<dbReference type="Proteomes" id="UP001194468">
    <property type="component" value="Unassembled WGS sequence"/>
</dbReference>
<dbReference type="Gene3D" id="3.40.430.10">
    <property type="entry name" value="Dihydrofolate Reductase, subunit A"/>
    <property type="match status" value="1"/>
</dbReference>
<protein>
    <recommendedName>
        <fullName evidence="5">2,5-diamino-6-ribosylamino-4(3H)-pyrimidinone 5'-phosphate reductase</fullName>
        <ecNumber evidence="4">1.1.1.302</ecNumber>
    </recommendedName>
    <alternativeName>
        <fullName evidence="10">2,5-diamino-6-(5-phospho-D-ribosylamino)pyrimidin-4(3H)-one reductase</fullName>
    </alternativeName>
    <alternativeName>
        <fullName evidence="9">2,5-diamino-6-ribitylamino-4(3H)-pyrimidinone 5'-phosphate synthase</fullName>
    </alternativeName>
</protein>
<organism evidence="14 15">
    <name type="scientific">Boletus edulis BED1</name>
    <dbReference type="NCBI Taxonomy" id="1328754"/>
    <lineage>
        <taxon>Eukaryota</taxon>
        <taxon>Fungi</taxon>
        <taxon>Dikarya</taxon>
        <taxon>Basidiomycota</taxon>
        <taxon>Agaricomycotina</taxon>
        <taxon>Agaricomycetes</taxon>
        <taxon>Agaricomycetidae</taxon>
        <taxon>Boletales</taxon>
        <taxon>Boletineae</taxon>
        <taxon>Boletaceae</taxon>
        <taxon>Boletoideae</taxon>
        <taxon>Boletus</taxon>
    </lineage>
</organism>
<sequence>MSAAREFLLSVLPSQDIEKYDGEGKRIPSVTLTFAQSLDGKIAGSHGRQLTLSGPDSMLMTHWMRAMHDAIVVGIGTAHNDDPQLNVRLIPEADKLHIKSPRPVVLDAYLRLRTDCKLLKNYRDGKGQQPWVFCASDPESASTERLARKSALEAAGAVVYEIPCVSGLLSILGLLRKLHECDIQSVMVEGGASVINTFMKQASQPRGPGEPPVVDTLIVTVAPTIVGDDGLGYTVGVSGDKLSVSDHLVLLGMPTESLYQIPKFTHTRTAMMGRDTIIAGKFI</sequence>
<keyword evidence="6" id="KW-0686">Riboflavin biosynthesis</keyword>
<dbReference type="EC" id="1.1.1.302" evidence="4"/>